<feature type="compositionally biased region" description="Basic and acidic residues" evidence="1">
    <location>
        <begin position="1"/>
        <end position="12"/>
    </location>
</feature>
<evidence type="ECO:0000313" key="2">
    <source>
        <dbReference type="EMBL" id="EDW30598.1"/>
    </source>
</evidence>
<evidence type="ECO:0000313" key="3">
    <source>
        <dbReference type="Proteomes" id="UP000008744"/>
    </source>
</evidence>
<feature type="compositionally biased region" description="Low complexity" evidence="1">
    <location>
        <begin position="152"/>
        <end position="163"/>
    </location>
</feature>
<keyword evidence="3" id="KW-1185">Reference proteome</keyword>
<feature type="region of interest" description="Disordered" evidence="1">
    <location>
        <begin position="1"/>
        <end position="57"/>
    </location>
</feature>
<sequence>MLLERSTADQEKMLPQPHAAIKRKPEQEQELQPKLHKRSFDPHSPINYSNRKQAKMYSNPNTQQILVQIRPSISVATTPPTTFPSPKPTTTTAFAPDLQCQTMALLFVQQKSQKPQQQQQPKPHQWHPRLRTTANAEEQRCKDTPHIGEAPQQQQKQQQQQQQRIENHLHLQLQQRLK</sequence>
<dbReference type="OMA" id="WHPRLRT"/>
<dbReference type="OrthoDB" id="206335at2759"/>
<organism evidence="3">
    <name type="scientific">Drosophila persimilis</name>
    <name type="common">Fruit fly</name>
    <dbReference type="NCBI Taxonomy" id="7234"/>
    <lineage>
        <taxon>Eukaryota</taxon>
        <taxon>Metazoa</taxon>
        <taxon>Ecdysozoa</taxon>
        <taxon>Arthropoda</taxon>
        <taxon>Hexapoda</taxon>
        <taxon>Insecta</taxon>
        <taxon>Pterygota</taxon>
        <taxon>Neoptera</taxon>
        <taxon>Endopterygota</taxon>
        <taxon>Diptera</taxon>
        <taxon>Brachycera</taxon>
        <taxon>Muscomorpha</taxon>
        <taxon>Ephydroidea</taxon>
        <taxon>Drosophilidae</taxon>
        <taxon>Drosophila</taxon>
        <taxon>Sophophora</taxon>
    </lineage>
</organism>
<feature type="compositionally biased region" description="Polar residues" evidence="1">
    <location>
        <begin position="46"/>
        <end position="57"/>
    </location>
</feature>
<dbReference type="EMBL" id="CH479204">
    <property type="protein sequence ID" value="EDW30598.1"/>
    <property type="molecule type" value="Genomic_DNA"/>
</dbReference>
<dbReference type="Proteomes" id="UP000008744">
    <property type="component" value="Unassembled WGS sequence"/>
</dbReference>
<feature type="compositionally biased region" description="Basic and acidic residues" evidence="1">
    <location>
        <begin position="23"/>
        <end position="41"/>
    </location>
</feature>
<feature type="compositionally biased region" description="Basic and acidic residues" evidence="1">
    <location>
        <begin position="137"/>
        <end position="146"/>
    </location>
</feature>
<feature type="region of interest" description="Disordered" evidence="1">
    <location>
        <begin position="109"/>
        <end position="166"/>
    </location>
</feature>
<gene>
    <name evidence="2" type="primary">Dper\GL26760</name>
    <name evidence="2" type="ORF">Dper_GL26760</name>
</gene>
<name>B4H2N1_DROPE</name>
<reference evidence="2 3" key="1">
    <citation type="journal article" date="2007" name="Nature">
        <title>Evolution of genes and genomes on the Drosophila phylogeny.</title>
        <authorList>
            <consortium name="Drosophila 12 Genomes Consortium"/>
            <person name="Clark A.G."/>
            <person name="Eisen M.B."/>
            <person name="Smith D.R."/>
            <person name="Bergman C.M."/>
            <person name="Oliver B."/>
            <person name="Markow T.A."/>
            <person name="Kaufman T.C."/>
            <person name="Kellis M."/>
            <person name="Gelbart W."/>
            <person name="Iyer V.N."/>
            <person name="Pollard D.A."/>
            <person name="Sackton T.B."/>
            <person name="Larracuente A.M."/>
            <person name="Singh N.D."/>
            <person name="Abad J.P."/>
            <person name="Abt D.N."/>
            <person name="Adryan B."/>
            <person name="Aguade M."/>
            <person name="Akashi H."/>
            <person name="Anderson W.W."/>
            <person name="Aquadro C.F."/>
            <person name="Ardell D.H."/>
            <person name="Arguello R."/>
            <person name="Artieri C.G."/>
            <person name="Barbash D.A."/>
            <person name="Barker D."/>
            <person name="Barsanti P."/>
            <person name="Batterham P."/>
            <person name="Batzoglou S."/>
            <person name="Begun D."/>
            <person name="Bhutkar A."/>
            <person name="Blanco E."/>
            <person name="Bosak S.A."/>
            <person name="Bradley R.K."/>
            <person name="Brand A.D."/>
            <person name="Brent M.R."/>
            <person name="Brooks A.N."/>
            <person name="Brown R.H."/>
            <person name="Butlin R.K."/>
            <person name="Caggese C."/>
            <person name="Calvi B.R."/>
            <person name="Bernardo de Carvalho A."/>
            <person name="Caspi A."/>
            <person name="Castrezana S."/>
            <person name="Celniker S.E."/>
            <person name="Chang J.L."/>
            <person name="Chapple C."/>
            <person name="Chatterji S."/>
            <person name="Chinwalla A."/>
            <person name="Civetta A."/>
            <person name="Clifton S.W."/>
            <person name="Comeron J.M."/>
            <person name="Costello J.C."/>
            <person name="Coyne J.A."/>
            <person name="Daub J."/>
            <person name="David R.G."/>
            <person name="Delcher A.L."/>
            <person name="Delehaunty K."/>
            <person name="Do C.B."/>
            <person name="Ebling H."/>
            <person name="Edwards K."/>
            <person name="Eickbush T."/>
            <person name="Evans J.D."/>
            <person name="Filipski A."/>
            <person name="Findeiss S."/>
            <person name="Freyhult E."/>
            <person name="Fulton L."/>
            <person name="Fulton R."/>
            <person name="Garcia A.C."/>
            <person name="Gardiner A."/>
            <person name="Garfield D.A."/>
            <person name="Garvin B.E."/>
            <person name="Gibson G."/>
            <person name="Gilbert D."/>
            <person name="Gnerre S."/>
            <person name="Godfrey J."/>
            <person name="Good R."/>
            <person name="Gotea V."/>
            <person name="Gravely B."/>
            <person name="Greenberg A.J."/>
            <person name="Griffiths-Jones S."/>
            <person name="Gross S."/>
            <person name="Guigo R."/>
            <person name="Gustafson E.A."/>
            <person name="Haerty W."/>
            <person name="Hahn M.W."/>
            <person name="Halligan D.L."/>
            <person name="Halpern A.L."/>
            <person name="Halter G.M."/>
            <person name="Han M.V."/>
            <person name="Heger A."/>
            <person name="Hillier L."/>
            <person name="Hinrichs A.S."/>
            <person name="Holmes I."/>
            <person name="Hoskins R.A."/>
            <person name="Hubisz M.J."/>
            <person name="Hultmark D."/>
            <person name="Huntley M.A."/>
            <person name="Jaffe D.B."/>
            <person name="Jagadeeshan S."/>
            <person name="Jeck W.R."/>
            <person name="Johnson J."/>
            <person name="Jones C.D."/>
            <person name="Jordan W.C."/>
            <person name="Karpen G.H."/>
            <person name="Kataoka E."/>
            <person name="Keightley P.D."/>
            <person name="Kheradpour P."/>
            <person name="Kirkness E.F."/>
            <person name="Koerich L.B."/>
            <person name="Kristiansen K."/>
            <person name="Kudrna D."/>
            <person name="Kulathinal R.J."/>
            <person name="Kumar S."/>
            <person name="Kwok R."/>
            <person name="Lander E."/>
            <person name="Langley C.H."/>
            <person name="Lapoint R."/>
            <person name="Lazzaro B.P."/>
            <person name="Lee S.J."/>
            <person name="Levesque L."/>
            <person name="Li R."/>
            <person name="Lin C.F."/>
            <person name="Lin M.F."/>
            <person name="Lindblad-Toh K."/>
            <person name="Llopart A."/>
            <person name="Long M."/>
            <person name="Low L."/>
            <person name="Lozovsky E."/>
            <person name="Lu J."/>
            <person name="Luo M."/>
            <person name="Machado C.A."/>
            <person name="Makalowski W."/>
            <person name="Marzo M."/>
            <person name="Matsuda M."/>
            <person name="Matzkin L."/>
            <person name="McAllister B."/>
            <person name="McBride C.S."/>
            <person name="McKernan B."/>
            <person name="McKernan K."/>
            <person name="Mendez-Lago M."/>
            <person name="Minx P."/>
            <person name="Mollenhauer M.U."/>
            <person name="Montooth K."/>
            <person name="Mount S.M."/>
            <person name="Mu X."/>
            <person name="Myers E."/>
            <person name="Negre B."/>
            <person name="Newfeld S."/>
            <person name="Nielsen R."/>
            <person name="Noor M.A."/>
            <person name="O'Grady P."/>
            <person name="Pachter L."/>
            <person name="Papaceit M."/>
            <person name="Parisi M.J."/>
            <person name="Parisi M."/>
            <person name="Parts L."/>
            <person name="Pedersen J.S."/>
            <person name="Pesole G."/>
            <person name="Phillippy A.M."/>
            <person name="Ponting C.P."/>
            <person name="Pop M."/>
            <person name="Porcelli D."/>
            <person name="Powell J.R."/>
            <person name="Prohaska S."/>
            <person name="Pruitt K."/>
            <person name="Puig M."/>
            <person name="Quesneville H."/>
            <person name="Ram K.R."/>
            <person name="Rand D."/>
            <person name="Rasmussen M.D."/>
            <person name="Reed L.K."/>
            <person name="Reenan R."/>
            <person name="Reily A."/>
            <person name="Remington K.A."/>
            <person name="Rieger T.T."/>
            <person name="Ritchie M.G."/>
            <person name="Robin C."/>
            <person name="Rogers Y.H."/>
            <person name="Rohde C."/>
            <person name="Rozas J."/>
            <person name="Rubenfield M.J."/>
            <person name="Ruiz A."/>
            <person name="Russo S."/>
            <person name="Salzberg S.L."/>
            <person name="Sanchez-Gracia A."/>
            <person name="Saranga D.J."/>
            <person name="Sato H."/>
            <person name="Schaeffer S.W."/>
            <person name="Schatz M.C."/>
            <person name="Schlenke T."/>
            <person name="Schwartz R."/>
            <person name="Segarra C."/>
            <person name="Singh R.S."/>
            <person name="Sirot L."/>
            <person name="Sirota M."/>
            <person name="Sisneros N.B."/>
            <person name="Smith C.D."/>
            <person name="Smith T.F."/>
            <person name="Spieth J."/>
            <person name="Stage D.E."/>
            <person name="Stark A."/>
            <person name="Stephan W."/>
            <person name="Strausberg R.L."/>
            <person name="Strempel S."/>
            <person name="Sturgill D."/>
            <person name="Sutton G."/>
            <person name="Sutton G.G."/>
            <person name="Tao W."/>
            <person name="Teichmann S."/>
            <person name="Tobari Y.N."/>
            <person name="Tomimura Y."/>
            <person name="Tsolas J.M."/>
            <person name="Valente V.L."/>
            <person name="Venter E."/>
            <person name="Venter J.C."/>
            <person name="Vicario S."/>
            <person name="Vieira F.G."/>
            <person name="Vilella A.J."/>
            <person name="Villasante A."/>
            <person name="Walenz B."/>
            <person name="Wang J."/>
            <person name="Wasserman M."/>
            <person name="Watts T."/>
            <person name="Wilson D."/>
            <person name="Wilson R.K."/>
            <person name="Wing R.A."/>
            <person name="Wolfner M.F."/>
            <person name="Wong A."/>
            <person name="Wong G.K."/>
            <person name="Wu C.I."/>
            <person name="Wu G."/>
            <person name="Yamamoto D."/>
            <person name="Yang H.P."/>
            <person name="Yang S.P."/>
            <person name="Yorke J.A."/>
            <person name="Yoshida K."/>
            <person name="Zdobnov E."/>
            <person name="Zhang P."/>
            <person name="Zhang Y."/>
            <person name="Zimin A.V."/>
            <person name="Baldwin J."/>
            <person name="Abdouelleil A."/>
            <person name="Abdulkadir J."/>
            <person name="Abebe A."/>
            <person name="Abera B."/>
            <person name="Abreu J."/>
            <person name="Acer S.C."/>
            <person name="Aftuck L."/>
            <person name="Alexander A."/>
            <person name="An P."/>
            <person name="Anderson E."/>
            <person name="Anderson S."/>
            <person name="Arachi H."/>
            <person name="Azer M."/>
            <person name="Bachantsang P."/>
            <person name="Barry A."/>
            <person name="Bayul T."/>
            <person name="Berlin A."/>
            <person name="Bessette D."/>
            <person name="Bloom T."/>
            <person name="Blye J."/>
            <person name="Boguslavskiy L."/>
            <person name="Bonnet C."/>
            <person name="Boukhgalter B."/>
            <person name="Bourzgui I."/>
            <person name="Brown A."/>
            <person name="Cahill P."/>
            <person name="Channer S."/>
            <person name="Cheshatsang Y."/>
            <person name="Chuda L."/>
            <person name="Citroen M."/>
            <person name="Collymore A."/>
            <person name="Cooke P."/>
            <person name="Costello M."/>
            <person name="D'Aco K."/>
            <person name="Daza R."/>
            <person name="De Haan G."/>
            <person name="DeGray S."/>
            <person name="DeMaso C."/>
            <person name="Dhargay N."/>
            <person name="Dooley K."/>
            <person name="Dooley E."/>
            <person name="Doricent M."/>
            <person name="Dorje P."/>
            <person name="Dorjee K."/>
            <person name="Dupes A."/>
            <person name="Elong R."/>
            <person name="Falk J."/>
            <person name="Farina A."/>
            <person name="Faro S."/>
            <person name="Ferguson D."/>
            <person name="Fisher S."/>
            <person name="Foley C.D."/>
            <person name="Franke A."/>
            <person name="Friedrich D."/>
            <person name="Gadbois L."/>
            <person name="Gearin G."/>
            <person name="Gearin C.R."/>
            <person name="Giannoukos G."/>
            <person name="Goode T."/>
            <person name="Graham J."/>
            <person name="Grandbois E."/>
            <person name="Grewal S."/>
            <person name="Gyaltsen K."/>
            <person name="Hafez N."/>
            <person name="Hagos B."/>
            <person name="Hall J."/>
            <person name="Henson C."/>
            <person name="Hollinger A."/>
            <person name="Honan T."/>
            <person name="Huard M.D."/>
            <person name="Hughes L."/>
            <person name="Hurhula B."/>
            <person name="Husby M.E."/>
            <person name="Kamat A."/>
            <person name="Kanga B."/>
            <person name="Kashin S."/>
            <person name="Khazanovich D."/>
            <person name="Kisner P."/>
            <person name="Lance K."/>
            <person name="Lara M."/>
            <person name="Lee W."/>
            <person name="Lennon N."/>
            <person name="Letendre F."/>
            <person name="LeVine R."/>
            <person name="Lipovsky A."/>
            <person name="Liu X."/>
            <person name="Liu J."/>
            <person name="Liu S."/>
            <person name="Lokyitsang T."/>
            <person name="Lokyitsang Y."/>
            <person name="Lubonja R."/>
            <person name="Lui A."/>
            <person name="MacDonald P."/>
            <person name="Magnisalis V."/>
            <person name="Maru K."/>
            <person name="Matthews C."/>
            <person name="McCusker W."/>
            <person name="McDonough S."/>
            <person name="Mehta T."/>
            <person name="Meldrim J."/>
            <person name="Meneus L."/>
            <person name="Mihai O."/>
            <person name="Mihalev A."/>
            <person name="Mihova T."/>
            <person name="Mittelman R."/>
            <person name="Mlenga V."/>
            <person name="Montmayeur A."/>
            <person name="Mulrain L."/>
            <person name="Navidi A."/>
            <person name="Naylor J."/>
            <person name="Negash T."/>
            <person name="Nguyen T."/>
            <person name="Nguyen N."/>
            <person name="Nicol R."/>
            <person name="Norbu C."/>
            <person name="Norbu N."/>
            <person name="Novod N."/>
            <person name="O'Neill B."/>
            <person name="Osman S."/>
            <person name="Markiewicz E."/>
            <person name="Oyono O.L."/>
            <person name="Patti C."/>
            <person name="Phunkhang P."/>
            <person name="Pierre F."/>
            <person name="Priest M."/>
            <person name="Raghuraman S."/>
            <person name="Rege F."/>
            <person name="Reyes R."/>
            <person name="Rise C."/>
            <person name="Rogov P."/>
            <person name="Ross K."/>
            <person name="Ryan E."/>
            <person name="Settipalli S."/>
            <person name="Shea T."/>
            <person name="Sherpa N."/>
            <person name="Shi L."/>
            <person name="Shih D."/>
            <person name="Sparrow T."/>
            <person name="Spaulding J."/>
            <person name="Stalker J."/>
            <person name="Stange-Thomann N."/>
            <person name="Stavropoulos S."/>
            <person name="Stone C."/>
            <person name="Strader C."/>
            <person name="Tesfaye S."/>
            <person name="Thomson T."/>
            <person name="Thoulutsang Y."/>
            <person name="Thoulutsang D."/>
            <person name="Topham K."/>
            <person name="Topping I."/>
            <person name="Tsamla T."/>
            <person name="Vassiliev H."/>
            <person name="Vo A."/>
            <person name="Wangchuk T."/>
            <person name="Wangdi T."/>
            <person name="Weiand M."/>
            <person name="Wilkinson J."/>
            <person name="Wilson A."/>
            <person name="Yadav S."/>
            <person name="Young G."/>
            <person name="Yu Q."/>
            <person name="Zembek L."/>
            <person name="Zhong D."/>
            <person name="Zimmer A."/>
            <person name="Zwirko Z."/>
            <person name="Jaffe D.B."/>
            <person name="Alvarez P."/>
            <person name="Brockman W."/>
            <person name="Butler J."/>
            <person name="Chin C."/>
            <person name="Gnerre S."/>
            <person name="Grabherr M."/>
            <person name="Kleber M."/>
            <person name="Mauceli E."/>
            <person name="MacCallum I."/>
        </authorList>
    </citation>
    <scope>NUCLEOTIDE SEQUENCE [LARGE SCALE GENOMIC DNA]</scope>
    <source>
        <strain evidence="3">MSH-3 / Tucson 14011-0111.49</strain>
    </source>
</reference>
<dbReference type="AlphaFoldDB" id="B4H2N1"/>
<protein>
    <submittedName>
        <fullName evidence="2">GL26760</fullName>
    </submittedName>
</protein>
<proteinExistence type="predicted"/>
<feature type="compositionally biased region" description="Low complexity" evidence="1">
    <location>
        <begin position="109"/>
        <end position="123"/>
    </location>
</feature>
<dbReference type="STRING" id="7234.B4H2N1"/>
<dbReference type="HOGENOM" id="CLU_1572281_0_0_1"/>
<evidence type="ECO:0000256" key="1">
    <source>
        <dbReference type="SAM" id="MobiDB-lite"/>
    </source>
</evidence>
<accession>B4H2N1</accession>